<dbReference type="Proteomes" id="UP000289775">
    <property type="component" value="Unassembled WGS sequence"/>
</dbReference>
<evidence type="ECO:0000313" key="5">
    <source>
        <dbReference type="Proteomes" id="UP000289775"/>
    </source>
</evidence>
<accession>A0A444WH98</accession>
<dbReference type="Pfam" id="PF18962">
    <property type="entry name" value="Por_Secre_tail"/>
    <property type="match status" value="1"/>
</dbReference>
<dbReference type="NCBIfam" id="TIGR04183">
    <property type="entry name" value="Por_Secre_tail"/>
    <property type="match status" value="1"/>
</dbReference>
<dbReference type="InterPro" id="IPR052918">
    <property type="entry name" value="Motility_Chemotaxis_Reg"/>
</dbReference>
<reference evidence="4 5" key="1">
    <citation type="submission" date="2014-12" db="EMBL/GenBank/DDBJ databases">
        <title>Genome sequence of Flavobacterium beibuense RSKm HC5.</title>
        <authorList>
            <person name="Kim J.F."/>
            <person name="Song J.Y."/>
            <person name="Kwak M.-J."/>
            <person name="Lee S.-W."/>
        </authorList>
    </citation>
    <scope>NUCLEOTIDE SEQUENCE [LARGE SCALE GENOMIC DNA]</scope>
    <source>
        <strain evidence="4 5">RSKm HC5</strain>
    </source>
</reference>
<keyword evidence="5" id="KW-1185">Reference proteome</keyword>
<name>A0A444WH98_9FLAO</name>
<proteinExistence type="predicted"/>
<evidence type="ECO:0000259" key="3">
    <source>
        <dbReference type="Pfam" id="PF18962"/>
    </source>
</evidence>
<dbReference type="SUPFAM" id="SSF101898">
    <property type="entry name" value="NHL repeat"/>
    <property type="match status" value="1"/>
</dbReference>
<feature type="signal peptide" evidence="2">
    <location>
        <begin position="1"/>
        <end position="19"/>
    </location>
</feature>
<dbReference type="EMBL" id="JUIW01000002">
    <property type="protein sequence ID" value="RYJ45175.1"/>
    <property type="molecule type" value="Genomic_DNA"/>
</dbReference>
<dbReference type="InterPro" id="IPR026444">
    <property type="entry name" value="Secre_tail"/>
</dbReference>
<protein>
    <submittedName>
        <fullName evidence="4">Hemolysin-type calcium-binding protein</fullName>
    </submittedName>
</protein>
<comment type="caution">
    <text evidence="4">The sequence shown here is derived from an EMBL/GenBank/DDBJ whole genome shotgun (WGS) entry which is preliminary data.</text>
</comment>
<keyword evidence="1 2" id="KW-0732">Signal</keyword>
<feature type="domain" description="Secretion system C-terminal sorting" evidence="3">
    <location>
        <begin position="461"/>
        <end position="517"/>
    </location>
</feature>
<dbReference type="PANTHER" id="PTHR35580">
    <property type="entry name" value="CELL SURFACE GLYCOPROTEIN (S-LAYER PROTEIN)-LIKE PROTEIN"/>
    <property type="match status" value="1"/>
</dbReference>
<evidence type="ECO:0000313" key="4">
    <source>
        <dbReference type="EMBL" id="RYJ45175.1"/>
    </source>
</evidence>
<feature type="chain" id="PRO_5019271356" evidence="2">
    <location>
        <begin position="20"/>
        <end position="527"/>
    </location>
</feature>
<dbReference type="RefSeq" id="WP_129749968.1">
    <property type="nucleotide sequence ID" value="NZ_JUIW01000002.1"/>
</dbReference>
<gene>
    <name evidence="4" type="ORF">NU09_0809</name>
</gene>
<evidence type="ECO:0000256" key="2">
    <source>
        <dbReference type="SAM" id="SignalP"/>
    </source>
</evidence>
<organism evidence="4 5">
    <name type="scientific">Flavobacterium beibuense</name>
    <dbReference type="NCBI Taxonomy" id="657326"/>
    <lineage>
        <taxon>Bacteria</taxon>
        <taxon>Pseudomonadati</taxon>
        <taxon>Bacteroidota</taxon>
        <taxon>Flavobacteriia</taxon>
        <taxon>Flavobacteriales</taxon>
        <taxon>Flavobacteriaceae</taxon>
        <taxon>Flavobacterium</taxon>
    </lineage>
</organism>
<evidence type="ECO:0000256" key="1">
    <source>
        <dbReference type="ARBA" id="ARBA00022729"/>
    </source>
</evidence>
<dbReference type="OrthoDB" id="1405326at2"/>
<dbReference type="AlphaFoldDB" id="A0A444WH98"/>
<dbReference type="Gene3D" id="2.40.10.500">
    <property type="match status" value="1"/>
</dbReference>
<dbReference type="PANTHER" id="PTHR35580:SF1">
    <property type="entry name" value="PHYTASE-LIKE DOMAIN-CONTAINING PROTEIN"/>
    <property type="match status" value="1"/>
</dbReference>
<sequence>MKTIITLLSALFMSLLSQAQETTFTWVVTPEFELSFNPDMVGYVNAIDNSGNIYMAGFMNNGTPCSPEIMGNLLYNKYDTEGEVVFSKIFNGTGAIFNLKIDTDDNTLMAVGFQDNITINNTSITAPIPFQTKLLLIKLDSNGELLWYYEPVMENAEEWDVVTDFRGVTTDSNNNIYIAYDNFFNSFITKLTPEGDELFTITQNNVNRITSVSVDPSGNIYAAGSCATINATYAGVAVPPTGENFNYNTYVVKYNNTGEYQWLKYVEDITCPAPQVVAYSDDEIYFSSYLFDSLMFDDITTDGGNAFVDFFLAKLNAQGTYQWVREVPGTIGNAELGNRNYLNTDNEGNIYITGKTRWETDWGNGVITNTDGFSSDALILKYTPQGNLTLVKTINGSGESRVDNIAVSESGDIFVTGISNGTTLFDNIEYEFDEFTNFSYMAKLSTNSLGVEQNNITDVAIYPNPSANYIHINGIQENSKGSIYNTLSQKVKDFEIQPNESIDISDLSKGTYIIKPEGYSSIKFIKI</sequence>